<comment type="similarity">
    <text evidence="1 2">Belongs to the UPF0102 family.</text>
</comment>
<gene>
    <name evidence="3" type="ORF">ACFQNG_15200</name>
</gene>
<sequence length="121" mass="13789">MKTDRRKEIGRAGEEAAANLLLHKGYRILDRNWTSKLGEIDIAARQGQTLVIVEVRTTTSNRFGVGMESVDYRKQQKVRRLAMQYAQVNRLHGLPQRIDVMSVLLARDLTPICIDHIEGAF</sequence>
<accession>A0ABW2RNJ3</accession>
<dbReference type="PANTHER" id="PTHR34039">
    <property type="entry name" value="UPF0102 PROTEIN YRAN"/>
    <property type="match status" value="1"/>
</dbReference>
<comment type="caution">
    <text evidence="3">The sequence shown here is derived from an EMBL/GenBank/DDBJ whole genome shotgun (WGS) entry which is preliminary data.</text>
</comment>
<name>A0ABW2RNJ3_9BACL</name>
<evidence type="ECO:0000313" key="3">
    <source>
        <dbReference type="EMBL" id="MFC7442434.1"/>
    </source>
</evidence>
<keyword evidence="4" id="KW-1185">Reference proteome</keyword>
<dbReference type="HAMAP" id="MF_00048">
    <property type="entry name" value="UPF0102"/>
    <property type="match status" value="1"/>
</dbReference>
<dbReference type="PANTHER" id="PTHR34039:SF1">
    <property type="entry name" value="UPF0102 PROTEIN YRAN"/>
    <property type="match status" value="1"/>
</dbReference>
<dbReference type="EMBL" id="JBHTBW010000047">
    <property type="protein sequence ID" value="MFC7442434.1"/>
    <property type="molecule type" value="Genomic_DNA"/>
</dbReference>
<evidence type="ECO:0000313" key="4">
    <source>
        <dbReference type="Proteomes" id="UP001596500"/>
    </source>
</evidence>
<dbReference type="InterPro" id="IPR003509">
    <property type="entry name" value="UPF0102_YraN-like"/>
</dbReference>
<protein>
    <recommendedName>
        <fullName evidence="2">UPF0102 protein ACFQNG_15200</fullName>
    </recommendedName>
</protein>
<dbReference type="InterPro" id="IPR011335">
    <property type="entry name" value="Restrct_endonuc-II-like"/>
</dbReference>
<dbReference type="RefSeq" id="WP_379866290.1">
    <property type="nucleotide sequence ID" value="NZ_JBHTBW010000047.1"/>
</dbReference>
<dbReference type="Proteomes" id="UP001596500">
    <property type="component" value="Unassembled WGS sequence"/>
</dbReference>
<evidence type="ECO:0000256" key="2">
    <source>
        <dbReference type="HAMAP-Rule" id="MF_00048"/>
    </source>
</evidence>
<dbReference type="Pfam" id="PF02021">
    <property type="entry name" value="UPF0102"/>
    <property type="match status" value="1"/>
</dbReference>
<organism evidence="3 4">
    <name type="scientific">Laceyella putida</name>
    <dbReference type="NCBI Taxonomy" id="110101"/>
    <lineage>
        <taxon>Bacteria</taxon>
        <taxon>Bacillati</taxon>
        <taxon>Bacillota</taxon>
        <taxon>Bacilli</taxon>
        <taxon>Bacillales</taxon>
        <taxon>Thermoactinomycetaceae</taxon>
        <taxon>Laceyella</taxon>
    </lineage>
</organism>
<dbReference type="InterPro" id="IPR011856">
    <property type="entry name" value="tRNA_endonuc-like_dom_sf"/>
</dbReference>
<dbReference type="NCBIfam" id="NF009154">
    <property type="entry name" value="PRK12497.3-3"/>
    <property type="match status" value="1"/>
</dbReference>
<reference evidence="4" key="1">
    <citation type="journal article" date="2019" name="Int. J. Syst. Evol. Microbiol.">
        <title>The Global Catalogue of Microorganisms (GCM) 10K type strain sequencing project: providing services to taxonomists for standard genome sequencing and annotation.</title>
        <authorList>
            <consortium name="The Broad Institute Genomics Platform"/>
            <consortium name="The Broad Institute Genome Sequencing Center for Infectious Disease"/>
            <person name="Wu L."/>
            <person name="Ma J."/>
        </authorList>
    </citation>
    <scope>NUCLEOTIDE SEQUENCE [LARGE SCALE GENOMIC DNA]</scope>
    <source>
        <strain evidence="4">CGMCC 1.12942</strain>
    </source>
</reference>
<proteinExistence type="inferred from homology"/>
<dbReference type="NCBIfam" id="NF009150">
    <property type="entry name" value="PRK12497.1-3"/>
    <property type="match status" value="1"/>
</dbReference>
<evidence type="ECO:0000256" key="1">
    <source>
        <dbReference type="ARBA" id="ARBA00006738"/>
    </source>
</evidence>
<dbReference type="CDD" id="cd20736">
    <property type="entry name" value="PoNe_Nuclease"/>
    <property type="match status" value="1"/>
</dbReference>
<dbReference type="Gene3D" id="3.40.1350.10">
    <property type="match status" value="1"/>
</dbReference>
<dbReference type="SUPFAM" id="SSF52980">
    <property type="entry name" value="Restriction endonuclease-like"/>
    <property type="match status" value="1"/>
</dbReference>
<dbReference type="NCBIfam" id="TIGR00252">
    <property type="entry name" value="YraN family protein"/>
    <property type="match status" value="1"/>
</dbReference>